<accession>A0A1B7TJB1</accession>
<organism evidence="2 3">
    <name type="scientific">Hanseniaspora valbyensis NRRL Y-1626</name>
    <dbReference type="NCBI Taxonomy" id="766949"/>
    <lineage>
        <taxon>Eukaryota</taxon>
        <taxon>Fungi</taxon>
        <taxon>Dikarya</taxon>
        <taxon>Ascomycota</taxon>
        <taxon>Saccharomycotina</taxon>
        <taxon>Saccharomycetes</taxon>
        <taxon>Saccharomycodales</taxon>
        <taxon>Saccharomycodaceae</taxon>
        <taxon>Hanseniaspora</taxon>
    </lineage>
</organism>
<feature type="compositionally biased region" description="Low complexity" evidence="1">
    <location>
        <begin position="614"/>
        <end position="628"/>
    </location>
</feature>
<keyword evidence="3" id="KW-1185">Reference proteome</keyword>
<name>A0A1B7TJB1_9ASCO</name>
<evidence type="ECO:0000313" key="2">
    <source>
        <dbReference type="EMBL" id="OBA28824.1"/>
    </source>
</evidence>
<evidence type="ECO:0000256" key="1">
    <source>
        <dbReference type="SAM" id="MobiDB-lite"/>
    </source>
</evidence>
<dbReference type="AlphaFoldDB" id="A0A1B7TJB1"/>
<proteinExistence type="predicted"/>
<dbReference type="EMBL" id="LXPE01000002">
    <property type="protein sequence ID" value="OBA28824.1"/>
    <property type="molecule type" value="Genomic_DNA"/>
</dbReference>
<protein>
    <submittedName>
        <fullName evidence="2">Uncharacterized protein</fullName>
    </submittedName>
</protein>
<reference evidence="3" key="1">
    <citation type="journal article" date="2016" name="Proc. Natl. Acad. Sci. U.S.A.">
        <title>Comparative genomics of biotechnologically important yeasts.</title>
        <authorList>
            <person name="Riley R."/>
            <person name="Haridas S."/>
            <person name="Wolfe K.H."/>
            <person name="Lopes M.R."/>
            <person name="Hittinger C.T."/>
            <person name="Goeker M."/>
            <person name="Salamov A.A."/>
            <person name="Wisecaver J.H."/>
            <person name="Long T.M."/>
            <person name="Calvey C.H."/>
            <person name="Aerts A.L."/>
            <person name="Barry K.W."/>
            <person name="Choi C."/>
            <person name="Clum A."/>
            <person name="Coughlan A.Y."/>
            <person name="Deshpande S."/>
            <person name="Douglass A.P."/>
            <person name="Hanson S.J."/>
            <person name="Klenk H.-P."/>
            <person name="LaButti K.M."/>
            <person name="Lapidus A."/>
            <person name="Lindquist E.A."/>
            <person name="Lipzen A.M."/>
            <person name="Meier-Kolthoff J.P."/>
            <person name="Ohm R.A."/>
            <person name="Otillar R.P."/>
            <person name="Pangilinan J.L."/>
            <person name="Peng Y."/>
            <person name="Rokas A."/>
            <person name="Rosa C.A."/>
            <person name="Scheuner C."/>
            <person name="Sibirny A.A."/>
            <person name="Slot J.C."/>
            <person name="Stielow J.B."/>
            <person name="Sun H."/>
            <person name="Kurtzman C.P."/>
            <person name="Blackwell M."/>
            <person name="Grigoriev I.V."/>
            <person name="Jeffries T.W."/>
        </authorList>
    </citation>
    <scope>NUCLEOTIDE SEQUENCE [LARGE SCALE GENOMIC DNA]</scope>
    <source>
        <strain evidence="3">NRRL Y-1626</strain>
    </source>
</reference>
<dbReference type="OrthoDB" id="3981219at2759"/>
<feature type="region of interest" description="Disordered" evidence="1">
    <location>
        <begin position="614"/>
        <end position="637"/>
    </location>
</feature>
<feature type="region of interest" description="Disordered" evidence="1">
    <location>
        <begin position="687"/>
        <end position="713"/>
    </location>
</feature>
<evidence type="ECO:0000313" key="3">
    <source>
        <dbReference type="Proteomes" id="UP000092321"/>
    </source>
</evidence>
<comment type="caution">
    <text evidence="2">The sequence shown here is derived from an EMBL/GenBank/DDBJ whole genome shotgun (WGS) entry which is preliminary data.</text>
</comment>
<dbReference type="Proteomes" id="UP000092321">
    <property type="component" value="Unassembled WGS sequence"/>
</dbReference>
<gene>
    <name evidence="2" type="ORF">HANVADRAFT_51268</name>
</gene>
<sequence>MEDVLNSLKRKKYNLQEKKLSKFKEMYTFLDMNKEYNKLLEKIMLENHVHGLTIKAVSKKNIQPQEKLIDTTSSILSELTSNENSLCDLESLVLCQSNFFSSTNQTKEQNQCNYLAHMTSCATKTCSKSSYAINLIKTFSTNICKEEFNKKTKLKTFQYNLKKVKDLFKIIDLKKIQKEISSELSNISTLNLDDVDKSSLSQTVNSELYYKKDDLKGITSECILPHFDPKYDLKSCNKKDFYICREIIMAELVLTEVHFCPNCENENAYDICICKCCVAKELLDLCYEPNCEDEYELARYSRYIGDICEIKPVVTIDNVDKENTEQKSESQSNLNKRNLEIEKQKPFEMFEDLDEIIKILPNNADVNEKMKNLNKQVSESGQKKIHRNKNDAFKIMNWKREDEILAQGCHPYDVSGVCYHDRCCYPPASTEYSTIYTISTETDIMVSTILRYKLALSTTTETQLLESTITVQVPATTHTKYKKKLIYKKKKTKTVTVTTTSTTTSVSTTTATVTVTTTPCAANVLGTQNVNDNKRPTIPNLIKLFGSQDNNQTFSGNVTDKHFVYSKKSVFKSSDYSVDNRYLQLNNESLAGNISTTTIIASNNNNFLRNSSSSNNFSSLNDSNKSSSATFENTSGKKNVSSQGLIISLITVIVAYLSSFKGKSETSDINISDNSFDNGDINEHINTIERGDPDLNDNSDSLNDETKKKQDNDEIDISDFPFVVEETERLFNLPHSEMTDSQIIEKMISEVS</sequence>